<dbReference type="PROSITE" id="PS50987">
    <property type="entry name" value="HTH_ARSR_2"/>
    <property type="match status" value="1"/>
</dbReference>
<dbReference type="SMART" id="SM00418">
    <property type="entry name" value="HTH_ARSR"/>
    <property type="match status" value="1"/>
</dbReference>
<accession>A0A832LWS0</accession>
<keyword evidence="3" id="KW-0804">Transcription</keyword>
<dbReference type="EMBL" id="DSZU01000143">
    <property type="protein sequence ID" value="HGV55952.1"/>
    <property type="molecule type" value="Genomic_DNA"/>
</dbReference>
<dbReference type="InterPro" id="IPR036390">
    <property type="entry name" value="WH_DNA-bd_sf"/>
</dbReference>
<evidence type="ECO:0000313" key="5">
    <source>
        <dbReference type="EMBL" id="HGV55952.1"/>
    </source>
</evidence>
<name>A0A832LWS0_9BACT</name>
<proteinExistence type="predicted"/>
<dbReference type="InterPro" id="IPR036388">
    <property type="entry name" value="WH-like_DNA-bd_sf"/>
</dbReference>
<dbReference type="PANTHER" id="PTHR33154">
    <property type="entry name" value="TRANSCRIPTIONAL REGULATOR, ARSR FAMILY"/>
    <property type="match status" value="1"/>
</dbReference>
<dbReference type="Pfam" id="PF01022">
    <property type="entry name" value="HTH_5"/>
    <property type="match status" value="1"/>
</dbReference>
<evidence type="ECO:0000256" key="2">
    <source>
        <dbReference type="ARBA" id="ARBA00023125"/>
    </source>
</evidence>
<dbReference type="CDD" id="cd00090">
    <property type="entry name" value="HTH_ARSR"/>
    <property type="match status" value="1"/>
</dbReference>
<sequence length="122" mass="14010">MKLEKLVKKLKALSDANRLKILYLLSLRPACVCELTALLSLSQPTLTRHLQKLEDCGFIKARRYKFYQIYSLACEDEETKALAKLALSLVRDMPELNSLIETFREKSPYIPLEEDYGSAARN</sequence>
<evidence type="ECO:0000256" key="3">
    <source>
        <dbReference type="ARBA" id="ARBA00023163"/>
    </source>
</evidence>
<organism evidence="5">
    <name type="scientific">Caldimicrobium thiodismutans</name>
    <dbReference type="NCBI Taxonomy" id="1653476"/>
    <lineage>
        <taxon>Bacteria</taxon>
        <taxon>Pseudomonadati</taxon>
        <taxon>Thermodesulfobacteriota</taxon>
        <taxon>Thermodesulfobacteria</taxon>
        <taxon>Thermodesulfobacteriales</taxon>
        <taxon>Thermodesulfobacteriaceae</taxon>
        <taxon>Caldimicrobium</taxon>
    </lineage>
</organism>
<evidence type="ECO:0000256" key="1">
    <source>
        <dbReference type="ARBA" id="ARBA00023015"/>
    </source>
</evidence>
<comment type="caution">
    <text evidence="5">The sequence shown here is derived from an EMBL/GenBank/DDBJ whole genome shotgun (WGS) entry which is preliminary data.</text>
</comment>
<dbReference type="PRINTS" id="PR00778">
    <property type="entry name" value="HTHARSR"/>
</dbReference>
<dbReference type="NCBIfam" id="NF033788">
    <property type="entry name" value="HTH_metalloreg"/>
    <property type="match status" value="1"/>
</dbReference>
<dbReference type="InterPro" id="IPR011991">
    <property type="entry name" value="ArsR-like_HTH"/>
</dbReference>
<dbReference type="SUPFAM" id="SSF46785">
    <property type="entry name" value="Winged helix' DNA-binding domain"/>
    <property type="match status" value="1"/>
</dbReference>
<dbReference type="Gene3D" id="1.10.10.10">
    <property type="entry name" value="Winged helix-like DNA-binding domain superfamily/Winged helix DNA-binding domain"/>
    <property type="match status" value="1"/>
</dbReference>
<gene>
    <name evidence="5" type="ORF">ENT73_07755</name>
</gene>
<feature type="domain" description="HTH arsR-type" evidence="4">
    <location>
        <begin position="1"/>
        <end position="94"/>
    </location>
</feature>
<keyword evidence="1" id="KW-0805">Transcription regulation</keyword>
<dbReference type="GO" id="GO:0003677">
    <property type="term" value="F:DNA binding"/>
    <property type="evidence" value="ECO:0007669"/>
    <property type="project" value="UniProtKB-KW"/>
</dbReference>
<dbReference type="InterPro" id="IPR001845">
    <property type="entry name" value="HTH_ArsR_DNA-bd_dom"/>
</dbReference>
<dbReference type="PANTHER" id="PTHR33154:SF33">
    <property type="entry name" value="TRANSCRIPTIONAL REPRESSOR SDPR"/>
    <property type="match status" value="1"/>
</dbReference>
<evidence type="ECO:0000259" key="4">
    <source>
        <dbReference type="PROSITE" id="PS50987"/>
    </source>
</evidence>
<reference evidence="5" key="1">
    <citation type="journal article" date="2020" name="mSystems">
        <title>Genome- and Community-Level Interaction Insights into Carbon Utilization and Element Cycling Functions of Hydrothermarchaeota in Hydrothermal Sediment.</title>
        <authorList>
            <person name="Zhou Z."/>
            <person name="Liu Y."/>
            <person name="Xu W."/>
            <person name="Pan J."/>
            <person name="Luo Z.H."/>
            <person name="Li M."/>
        </authorList>
    </citation>
    <scope>NUCLEOTIDE SEQUENCE [LARGE SCALE GENOMIC DNA]</scope>
    <source>
        <strain evidence="5">SpSt-605</strain>
    </source>
</reference>
<protein>
    <submittedName>
        <fullName evidence="5">ArsR family transcriptional regulator</fullName>
    </submittedName>
</protein>
<dbReference type="GO" id="GO:0003700">
    <property type="term" value="F:DNA-binding transcription factor activity"/>
    <property type="evidence" value="ECO:0007669"/>
    <property type="project" value="InterPro"/>
</dbReference>
<keyword evidence="2" id="KW-0238">DNA-binding</keyword>
<dbReference type="InterPro" id="IPR051081">
    <property type="entry name" value="HTH_MetalResp_TranReg"/>
</dbReference>
<dbReference type="AlphaFoldDB" id="A0A832LWS0"/>